<dbReference type="SUPFAM" id="SSF55931">
    <property type="entry name" value="Glutamine synthetase/guanido kinase"/>
    <property type="match status" value="1"/>
</dbReference>
<evidence type="ECO:0000256" key="4">
    <source>
        <dbReference type="ARBA" id="ARBA00048819"/>
    </source>
</evidence>
<dbReference type="HAMAP" id="MF_01609">
    <property type="entry name" value="Glu_cys_ligase_2"/>
    <property type="match status" value="1"/>
</dbReference>
<dbReference type="Pfam" id="PF04107">
    <property type="entry name" value="GCS2"/>
    <property type="match status" value="1"/>
</dbReference>
<evidence type="ECO:0000256" key="2">
    <source>
        <dbReference type="ARBA" id="ARBA00022741"/>
    </source>
</evidence>
<accession>A0ABY3W618</accession>
<evidence type="ECO:0000256" key="5">
    <source>
        <dbReference type="HAMAP-Rule" id="MF_01609"/>
    </source>
</evidence>
<dbReference type="NCBIfam" id="TIGR02050">
    <property type="entry name" value="gshA_cyan_rel"/>
    <property type="match status" value="1"/>
</dbReference>
<keyword evidence="3 5" id="KW-0067">ATP-binding</keyword>
<evidence type="ECO:0000256" key="3">
    <source>
        <dbReference type="ARBA" id="ARBA00022840"/>
    </source>
</evidence>
<evidence type="ECO:0000256" key="1">
    <source>
        <dbReference type="ARBA" id="ARBA00022598"/>
    </source>
</evidence>
<protein>
    <recommendedName>
        <fullName evidence="5">Putative glutamate--cysteine ligase 2</fullName>
        <ecNumber evidence="5">6.3.2.2</ecNumber>
    </recommendedName>
    <alternativeName>
        <fullName evidence="5">Gamma-glutamylcysteine synthetase 2</fullName>
        <shortName evidence="5">GCS 2</shortName>
        <shortName evidence="5">Gamma-GCS 2</shortName>
    </alternativeName>
</protein>
<comment type="catalytic activity">
    <reaction evidence="4 5">
        <text>L-cysteine + L-glutamate + ATP = gamma-L-glutamyl-L-cysteine + ADP + phosphate + H(+)</text>
        <dbReference type="Rhea" id="RHEA:13285"/>
        <dbReference type="ChEBI" id="CHEBI:15378"/>
        <dbReference type="ChEBI" id="CHEBI:29985"/>
        <dbReference type="ChEBI" id="CHEBI:30616"/>
        <dbReference type="ChEBI" id="CHEBI:35235"/>
        <dbReference type="ChEBI" id="CHEBI:43474"/>
        <dbReference type="ChEBI" id="CHEBI:58173"/>
        <dbReference type="ChEBI" id="CHEBI:456216"/>
        <dbReference type="EC" id="6.3.2.2"/>
    </reaction>
</comment>
<comment type="similarity">
    <text evidence="5">Belongs to the glutamate--cysteine ligase type 2 family. YbdK subfamily.</text>
</comment>
<sequence length="385" mass="42576">MDENGRTGPEHDVRLFGVEEELLLVSADTGEPLAVAENTVLGHERRQSEVGQPDGFAITLEVQQEQIEIVCPPQESLAGQVDTIRHGRSLARSAARDAGALAVALATSPFPVRPHLVSTPRFRKMNERFGLTLQEQLTCGFHVHVAVGSPDEGIAILDRIRIWLPVILALASNSPFWNGIDTGYNSYRYQVWCRWPASGPTDIFRSRDEYDRQVQALLETGVLLDDGMVYFDARLSTRFPTIEVRIADVCLDPTHAAVLAAIIRALVETASREWRSGIEPPLVPVLQLRTWSWQASRSGVGGMLVNPLTGRPSSAGDVVAELLDHIGPVLVEWQEAALVESVITSILRNGSGADRQRQSYMKTKELTLVVLEAAEWTHNEQIRQQ</sequence>
<name>A0ABY3W618_9MICC</name>
<dbReference type="PANTHER" id="PTHR36510">
    <property type="entry name" value="GLUTAMATE--CYSTEINE LIGASE 2-RELATED"/>
    <property type="match status" value="1"/>
</dbReference>
<proteinExistence type="inferred from homology"/>
<dbReference type="Gene3D" id="3.30.590.20">
    <property type="match status" value="1"/>
</dbReference>
<dbReference type="NCBIfam" id="NF010041">
    <property type="entry name" value="PRK13517.1-1"/>
    <property type="match status" value="1"/>
</dbReference>
<dbReference type="GO" id="GO:0004357">
    <property type="term" value="F:glutamate-cysteine ligase activity"/>
    <property type="evidence" value="ECO:0007669"/>
    <property type="project" value="UniProtKB-EC"/>
</dbReference>
<dbReference type="PANTHER" id="PTHR36510:SF1">
    <property type="entry name" value="GLUTAMATE--CYSTEINE LIGASE 2-RELATED"/>
    <property type="match status" value="1"/>
</dbReference>
<comment type="function">
    <text evidence="5">ATP-dependent carboxylate-amine ligase which exhibits weak glutamate--cysteine ligase activity.</text>
</comment>
<evidence type="ECO:0000313" key="7">
    <source>
        <dbReference type="Proteomes" id="UP000829069"/>
    </source>
</evidence>
<keyword evidence="7" id="KW-1185">Reference proteome</keyword>
<dbReference type="InterPro" id="IPR011793">
    <property type="entry name" value="YbdK"/>
</dbReference>
<dbReference type="InterPro" id="IPR006336">
    <property type="entry name" value="GCS2"/>
</dbReference>
<reference evidence="6 7" key="1">
    <citation type="submission" date="2022-03" db="EMBL/GenBank/DDBJ databases">
        <title>Isotopic signatures of nitrous oxide derived from detoxification processes.</title>
        <authorList>
            <person name="Behrendt U."/>
            <person name="Buchen C."/>
            <person name="Well R."/>
            <person name="Ulrich A."/>
            <person name="Rohe L."/>
            <person name="Kolb S."/>
            <person name="Schloter M."/>
            <person name="Horn M.A."/>
            <person name="Augustin J."/>
        </authorList>
    </citation>
    <scope>NUCLEOTIDE SEQUENCE [LARGE SCALE GENOMIC DNA]</scope>
    <source>
        <strain evidence="6 7">S4-C24</strain>
    </source>
</reference>
<dbReference type="InterPro" id="IPR050141">
    <property type="entry name" value="GCL_type2/YbdK_subfam"/>
</dbReference>
<keyword evidence="2 5" id="KW-0547">Nucleotide-binding</keyword>
<evidence type="ECO:0000313" key="6">
    <source>
        <dbReference type="EMBL" id="UNK44615.1"/>
    </source>
</evidence>
<dbReference type="RefSeq" id="WP_241913042.1">
    <property type="nucleotide sequence ID" value="NZ_CP093326.1"/>
</dbReference>
<dbReference type="InterPro" id="IPR014746">
    <property type="entry name" value="Gln_synth/guanido_kin_cat_dom"/>
</dbReference>
<dbReference type="EC" id="6.3.2.2" evidence="5"/>
<gene>
    <name evidence="6" type="ORF">MNQ99_11535</name>
</gene>
<keyword evidence="1 5" id="KW-0436">Ligase</keyword>
<dbReference type="EMBL" id="CP093326">
    <property type="protein sequence ID" value="UNK44615.1"/>
    <property type="molecule type" value="Genomic_DNA"/>
</dbReference>
<dbReference type="Proteomes" id="UP000829069">
    <property type="component" value="Chromosome"/>
</dbReference>
<organism evidence="6 7">
    <name type="scientific">Arthrobacter sulfonylureivorans</name>
    <dbReference type="NCBI Taxonomy" id="2486855"/>
    <lineage>
        <taxon>Bacteria</taxon>
        <taxon>Bacillati</taxon>
        <taxon>Actinomycetota</taxon>
        <taxon>Actinomycetes</taxon>
        <taxon>Micrococcales</taxon>
        <taxon>Micrococcaceae</taxon>
        <taxon>Arthrobacter</taxon>
    </lineage>
</organism>